<dbReference type="InterPro" id="IPR018000">
    <property type="entry name" value="Neurotransmitter_ion_chnl_CS"/>
</dbReference>
<feature type="compositionally biased region" description="Polar residues" evidence="7">
    <location>
        <begin position="865"/>
        <end position="887"/>
    </location>
</feature>
<evidence type="ECO:0000256" key="1">
    <source>
        <dbReference type="ARBA" id="ARBA00004141"/>
    </source>
</evidence>
<evidence type="ECO:0000256" key="3">
    <source>
        <dbReference type="ARBA" id="ARBA00022989"/>
    </source>
</evidence>
<proteinExistence type="inferred from homology"/>
<keyword evidence="3 6" id="KW-1133">Transmembrane helix</keyword>
<dbReference type="InterPro" id="IPR006029">
    <property type="entry name" value="Neurotrans-gated_channel_TM"/>
</dbReference>
<dbReference type="Gene3D" id="3.30.70.1820">
    <property type="entry name" value="L1 transposable element, RRM domain"/>
    <property type="match status" value="1"/>
</dbReference>
<dbReference type="Gene3D" id="3.10.10.10">
    <property type="entry name" value="HIV Type 1 Reverse Transcriptase, subunit A, domain 1"/>
    <property type="match status" value="1"/>
</dbReference>
<dbReference type="EMBL" id="CAJPWZ010001775">
    <property type="protein sequence ID" value="CAG2223066.1"/>
    <property type="molecule type" value="Genomic_DNA"/>
</dbReference>
<dbReference type="InterPro" id="IPR036719">
    <property type="entry name" value="Neuro-gated_channel_TM_sf"/>
</dbReference>
<feature type="transmembrane region" description="Helical" evidence="6">
    <location>
        <begin position="737"/>
        <end position="756"/>
    </location>
</feature>
<keyword evidence="5" id="KW-0862">Zinc</keyword>
<keyword evidence="2 6" id="KW-0812">Transmembrane</keyword>
<sequence length="1196" mass="137511">MAFGKWPETVAEAENRLRSVEATSKCLLEEDQKRMQENIVTKLQPEMEKMLQQISAVNSKALQQPTTSPTMVEPLLDDRKVQHRTRKPRRQRRRNPCYRCGECDHIPSQCRFIRIKCNKCKSIGHKAKMCRSKQKHFSAQPTKFISATGFNNTKASNLIKIRVANHSGMAMVDSGATISAISADFYYANLHKKVTLKKASLLATGASGASLRGIGTIEVPIEIGRLTMQQTFHIFENFAHSIILGATCLVQIRNNKTFLQVLNPTNAKVRLSKHTKIGKFSEIIENSISSEITDDTIEINSIDKGTQNKNNEAKYIEIAKSLNFNFSDSDLTTEQKQKLMVMLGTNRDVFAMNLSELGCTDLHPHRIETGDAQPVRQRFYRQSPAVKGEASKHVEEMLKYDIIEPSQSEWASPICLVQKKSPKSASSTPNTPQYRFCVDFRLLNTLTTKKVHPIVQMDDIVDINGFCQTSDDVKNLLTDLFVTNSYNKQVRPVVNQTDVTDMYVSMELVSIHDIDEVNEKIVFAGFLKVSWTDELLVWDSAAYNDIEFISVLQDNIWKPDFVLKNGFQEFKELGGSFYYILVDSDGWVTWYPYHVFENECSIDVTYYPFDEQTCHIRFALWTYTDDLVVIDAVNPDIDLRGYRENSLWSIISTSVQTESVYDSSEIIFTINLRRKATYYIVSIITPMIFLGILNSLVFIIPADAGEKMSYSVTVFLSFAVFLTLINDKLPVNSENTCILSIYIVSQLGYGVLVLIVTSLQLRIHHREEGHQKSKIFVYVVKFERKIRCSKRNVIFDIQDKERVDVDEICATDETIKWRDVSSAIDLLVVVRRRINENENKQGRHFQTKRKRWLTKNSKNSKSKEQSPACSIPQTPQTNQETSQSPLTSNVYSAAHQTLYGSYPGYPFTPFQPPAPHTTPANMMQSHHQQLPPAMMSSMPLLTPSPYQYTNPDLNKFMCEVTERLKKLDMLEDILKRVVSMETHCMKIDCEVSNMKEQIKTHTNTIMNIDQGLSEMSNRVQNMDEQNYFLFEENKQLKEKVIEQQSRSMRENLIFKGVPDEYNPEEDTEAILKDFIKSEIQIEEEINFHVVHRLKPKQDKSPRGIVAKFERRKDRNMVLSAAIQKLKNKKQFVVHEQYPIEVIERRRELVPILKDARTKGHTAVLKEDRLYIDNKRYYPRTTRQHPPPSAAMDQNGE</sequence>
<keyword evidence="6" id="KW-0407">Ion channel</keyword>
<evidence type="ECO:0000256" key="2">
    <source>
        <dbReference type="ARBA" id="ARBA00022692"/>
    </source>
</evidence>
<dbReference type="InterPro" id="IPR006202">
    <property type="entry name" value="Neur_chan_lig-bd"/>
</dbReference>
<dbReference type="PRINTS" id="PR00252">
    <property type="entry name" value="NRIONCHANNEL"/>
</dbReference>
<dbReference type="InterPro" id="IPR006201">
    <property type="entry name" value="Neur_channel"/>
</dbReference>
<dbReference type="Proteomes" id="UP000683360">
    <property type="component" value="Unassembled WGS sequence"/>
</dbReference>
<dbReference type="InterPro" id="IPR038050">
    <property type="entry name" value="Neuro_actylchol_rec"/>
</dbReference>
<organism evidence="9 10">
    <name type="scientific">Mytilus edulis</name>
    <name type="common">Blue mussel</name>
    <dbReference type="NCBI Taxonomy" id="6550"/>
    <lineage>
        <taxon>Eukaryota</taxon>
        <taxon>Metazoa</taxon>
        <taxon>Spiralia</taxon>
        <taxon>Lophotrochozoa</taxon>
        <taxon>Mollusca</taxon>
        <taxon>Bivalvia</taxon>
        <taxon>Autobranchia</taxon>
        <taxon>Pteriomorphia</taxon>
        <taxon>Mytilida</taxon>
        <taxon>Mytiloidea</taxon>
        <taxon>Mytilidae</taxon>
        <taxon>Mytilinae</taxon>
        <taxon>Mytilus</taxon>
    </lineage>
</organism>
<evidence type="ECO:0000256" key="5">
    <source>
        <dbReference type="PROSITE-ProRule" id="PRU00047"/>
    </source>
</evidence>
<dbReference type="CDD" id="cd19051">
    <property type="entry name" value="LGIC_TM_cation"/>
    <property type="match status" value="1"/>
</dbReference>
<reference evidence="9" key="1">
    <citation type="submission" date="2021-03" db="EMBL/GenBank/DDBJ databases">
        <authorList>
            <person name="Bekaert M."/>
        </authorList>
    </citation>
    <scope>NUCLEOTIDE SEQUENCE</scope>
</reference>
<feature type="region of interest" description="Disordered" evidence="7">
    <location>
        <begin position="1174"/>
        <end position="1196"/>
    </location>
</feature>
<keyword evidence="5" id="KW-0479">Metal-binding</keyword>
<dbReference type="GO" id="GO:0003676">
    <property type="term" value="F:nucleic acid binding"/>
    <property type="evidence" value="ECO:0007669"/>
    <property type="project" value="InterPro"/>
</dbReference>
<dbReference type="SUPFAM" id="SSF57756">
    <property type="entry name" value="Retrovirus zinc finger-like domains"/>
    <property type="match status" value="1"/>
</dbReference>
<dbReference type="Pfam" id="PF02931">
    <property type="entry name" value="Neur_chan_LBD"/>
    <property type="match status" value="1"/>
</dbReference>
<feature type="domain" description="CCHC-type" evidence="8">
    <location>
        <begin position="97"/>
        <end position="111"/>
    </location>
</feature>
<dbReference type="Gene3D" id="2.40.70.10">
    <property type="entry name" value="Acid Proteases"/>
    <property type="match status" value="1"/>
</dbReference>
<dbReference type="InterPro" id="IPR043502">
    <property type="entry name" value="DNA/RNA_pol_sf"/>
</dbReference>
<dbReference type="InterPro" id="IPR001878">
    <property type="entry name" value="Znf_CCHC"/>
</dbReference>
<dbReference type="GO" id="GO:0004888">
    <property type="term" value="F:transmembrane signaling receptor activity"/>
    <property type="evidence" value="ECO:0007669"/>
    <property type="project" value="InterPro"/>
</dbReference>
<keyword evidence="5" id="KW-0863">Zinc-finger</keyword>
<dbReference type="PROSITE" id="PS00141">
    <property type="entry name" value="ASP_PROTEASE"/>
    <property type="match status" value="1"/>
</dbReference>
<dbReference type="SUPFAM" id="SSF56672">
    <property type="entry name" value="DNA/RNA polymerases"/>
    <property type="match status" value="1"/>
</dbReference>
<keyword evidence="6" id="KW-0406">Ion transport</keyword>
<dbReference type="OrthoDB" id="6160691at2759"/>
<dbReference type="CDD" id="cd18989">
    <property type="entry name" value="LGIC_ECD_cation"/>
    <property type="match status" value="1"/>
</dbReference>
<dbReference type="FunFam" id="2.70.170.10:FF:000028">
    <property type="entry name" value="AcetylCholine Receptor"/>
    <property type="match status" value="1"/>
</dbReference>
<comment type="caution">
    <text evidence="9">The sequence shown here is derived from an EMBL/GenBank/DDBJ whole genome shotgun (WGS) entry which is preliminary data.</text>
</comment>
<dbReference type="GO" id="GO:0005230">
    <property type="term" value="F:extracellular ligand-gated monoatomic ion channel activity"/>
    <property type="evidence" value="ECO:0007669"/>
    <property type="project" value="InterPro"/>
</dbReference>
<dbReference type="SUPFAM" id="SSF50630">
    <property type="entry name" value="Acid proteases"/>
    <property type="match status" value="1"/>
</dbReference>
<comment type="subcellular location">
    <subcellularLocation>
        <location evidence="1">Membrane</location>
        <topology evidence="1">Multi-pass membrane protein</topology>
    </subcellularLocation>
</comment>
<evidence type="ECO:0000256" key="6">
    <source>
        <dbReference type="RuleBase" id="RU000687"/>
    </source>
</evidence>
<dbReference type="GO" id="GO:0016020">
    <property type="term" value="C:membrane"/>
    <property type="evidence" value="ECO:0007669"/>
    <property type="project" value="UniProtKB-SubCell"/>
</dbReference>
<dbReference type="InterPro" id="IPR001969">
    <property type="entry name" value="Aspartic_peptidase_AS"/>
</dbReference>
<evidence type="ECO:0000313" key="9">
    <source>
        <dbReference type="EMBL" id="CAG2223066.1"/>
    </source>
</evidence>
<feature type="region of interest" description="Disordered" evidence="7">
    <location>
        <begin position="840"/>
        <end position="887"/>
    </location>
</feature>
<feature type="compositionally biased region" description="Basic residues" evidence="7">
    <location>
        <begin position="842"/>
        <end position="853"/>
    </location>
</feature>
<dbReference type="Gene3D" id="1.20.58.390">
    <property type="entry name" value="Neurotransmitter-gated ion-channel transmembrane domain"/>
    <property type="match status" value="1"/>
</dbReference>
<dbReference type="InterPro" id="IPR036875">
    <property type="entry name" value="Znf_CCHC_sf"/>
</dbReference>
<dbReference type="GO" id="GO:0008270">
    <property type="term" value="F:zinc ion binding"/>
    <property type="evidence" value="ECO:0007669"/>
    <property type="project" value="UniProtKB-KW"/>
</dbReference>
<dbReference type="InterPro" id="IPR021109">
    <property type="entry name" value="Peptidase_aspartic_dom_sf"/>
</dbReference>
<name>A0A8S3SXV5_MYTED</name>
<dbReference type="Gene3D" id="4.10.60.10">
    <property type="entry name" value="Zinc finger, CCHC-type"/>
    <property type="match status" value="1"/>
</dbReference>
<keyword evidence="4 6" id="KW-0472">Membrane</keyword>
<dbReference type="SUPFAM" id="SSF90112">
    <property type="entry name" value="Neurotransmitter-gated ion-channel transmembrane pore"/>
    <property type="match status" value="1"/>
</dbReference>
<dbReference type="SUPFAM" id="SSF63712">
    <property type="entry name" value="Nicotinic receptor ligand binding domain-like"/>
    <property type="match status" value="1"/>
</dbReference>
<dbReference type="PANTHER" id="PTHR18945">
    <property type="entry name" value="NEUROTRANSMITTER GATED ION CHANNEL"/>
    <property type="match status" value="1"/>
</dbReference>
<protein>
    <submittedName>
        <fullName evidence="9">CHRNA6</fullName>
    </submittedName>
</protein>
<dbReference type="Gene3D" id="2.70.170.10">
    <property type="entry name" value="Neurotransmitter-gated ion-channel ligand-binding domain"/>
    <property type="match status" value="1"/>
</dbReference>
<accession>A0A8S3SXV5</accession>
<feature type="transmembrane region" description="Helical" evidence="6">
    <location>
        <begin position="678"/>
        <end position="702"/>
    </location>
</feature>
<dbReference type="Pfam" id="PF02932">
    <property type="entry name" value="Neur_chan_memb"/>
    <property type="match status" value="1"/>
</dbReference>
<dbReference type="GO" id="GO:0004190">
    <property type="term" value="F:aspartic-type endopeptidase activity"/>
    <property type="evidence" value="ECO:0007669"/>
    <property type="project" value="InterPro"/>
</dbReference>
<evidence type="ECO:0000313" key="10">
    <source>
        <dbReference type="Proteomes" id="UP000683360"/>
    </source>
</evidence>
<comment type="caution">
    <text evidence="6">Lacks conserved residue(s) required for the propagation of feature annotation.</text>
</comment>
<keyword evidence="10" id="KW-1185">Reference proteome</keyword>
<comment type="similarity">
    <text evidence="6">Belongs to the ligand-gated ion channel (TC 1.A.9) family.</text>
</comment>
<dbReference type="PROSITE" id="PS50158">
    <property type="entry name" value="ZF_CCHC"/>
    <property type="match status" value="1"/>
</dbReference>
<dbReference type="CDD" id="cd00303">
    <property type="entry name" value="retropepsin_like"/>
    <property type="match status" value="1"/>
</dbReference>
<evidence type="ECO:0000256" key="7">
    <source>
        <dbReference type="SAM" id="MobiDB-lite"/>
    </source>
</evidence>
<dbReference type="PROSITE" id="PS00236">
    <property type="entry name" value="NEUROTR_ION_CHANNEL"/>
    <property type="match status" value="1"/>
</dbReference>
<evidence type="ECO:0000256" key="4">
    <source>
        <dbReference type="ARBA" id="ARBA00023136"/>
    </source>
</evidence>
<dbReference type="InterPro" id="IPR036734">
    <property type="entry name" value="Neur_chan_lig-bd_sf"/>
</dbReference>
<evidence type="ECO:0000259" key="8">
    <source>
        <dbReference type="PROSITE" id="PS50158"/>
    </source>
</evidence>
<dbReference type="GO" id="GO:0006508">
    <property type="term" value="P:proteolysis"/>
    <property type="evidence" value="ECO:0007669"/>
    <property type="project" value="InterPro"/>
</dbReference>
<keyword evidence="6" id="KW-0813">Transport</keyword>
<gene>
    <name evidence="9" type="ORF">MEDL_36363</name>
</gene>
<dbReference type="AlphaFoldDB" id="A0A8S3SXV5"/>
<dbReference type="SMART" id="SM00343">
    <property type="entry name" value="ZnF_C2HC"/>
    <property type="match status" value="2"/>
</dbReference>